<evidence type="ECO:0000259" key="10">
    <source>
        <dbReference type="SMART" id="SM01060"/>
    </source>
</evidence>
<dbReference type="Gene3D" id="2.40.180.10">
    <property type="entry name" value="Catalase core domain"/>
    <property type="match status" value="1"/>
</dbReference>
<dbReference type="SUPFAM" id="SSF56634">
    <property type="entry name" value="Heme-dependent catalase-like"/>
    <property type="match status" value="1"/>
</dbReference>
<feature type="binding site" description="axial binding residue" evidence="9">
    <location>
        <position position="311"/>
    </location>
    <ligand>
        <name>heme</name>
        <dbReference type="ChEBI" id="CHEBI:30413"/>
    </ligand>
    <ligandPart>
        <name>Fe</name>
        <dbReference type="ChEBI" id="CHEBI:18248"/>
    </ligandPart>
</feature>
<dbReference type="GO" id="GO:0020037">
    <property type="term" value="F:heme binding"/>
    <property type="evidence" value="ECO:0007669"/>
    <property type="project" value="InterPro"/>
</dbReference>
<dbReference type="CDD" id="cd08153">
    <property type="entry name" value="srpA_like"/>
    <property type="match status" value="1"/>
</dbReference>
<dbReference type="Gene3D" id="1.20.1280.120">
    <property type="match status" value="1"/>
</dbReference>
<keyword evidence="7 8" id="KW-0408">Iron</keyword>
<keyword evidence="4 8" id="KW-0349">Heme</keyword>
<accession>A0A7W8V7J1</accession>
<dbReference type="SMART" id="SM01060">
    <property type="entry name" value="Catalase"/>
    <property type="match status" value="1"/>
</dbReference>
<dbReference type="PROSITE" id="PS51402">
    <property type="entry name" value="CATALASE_3"/>
    <property type="match status" value="1"/>
</dbReference>
<dbReference type="RefSeq" id="WP_184130841.1">
    <property type="nucleotide sequence ID" value="NZ_JACHDD010000006.1"/>
</dbReference>
<keyword evidence="6 8" id="KW-0560">Oxidoreductase</keyword>
<dbReference type="GO" id="GO:0042744">
    <property type="term" value="P:hydrogen peroxide catabolic process"/>
    <property type="evidence" value="ECO:0007669"/>
    <property type="project" value="TreeGrafter"/>
</dbReference>
<evidence type="ECO:0000256" key="2">
    <source>
        <dbReference type="ARBA" id="ARBA00005329"/>
    </source>
</evidence>
<evidence type="ECO:0000313" key="11">
    <source>
        <dbReference type="EMBL" id="MBB5425770.1"/>
    </source>
</evidence>
<dbReference type="EC" id="1.11.1.-" evidence="8"/>
<keyword evidence="5 8" id="KW-0479">Metal-binding</keyword>
<comment type="caution">
    <text evidence="11">The sequence shown here is derived from an EMBL/GenBank/DDBJ whole genome shotgun (WGS) entry which is preliminary data.</text>
</comment>
<reference evidence="11 12" key="1">
    <citation type="submission" date="2020-08" db="EMBL/GenBank/DDBJ databases">
        <title>Genomic Encyclopedia of Type Strains, Phase IV (KMG-V): Genome sequencing to study the core and pangenomes of soil and plant-associated prokaryotes.</title>
        <authorList>
            <person name="Whitman W."/>
        </authorList>
    </citation>
    <scope>NUCLEOTIDE SEQUENCE [LARGE SCALE GENOMIC DNA]</scope>
    <source>
        <strain evidence="11 12">JPY158</strain>
    </source>
</reference>
<dbReference type="InterPro" id="IPR018028">
    <property type="entry name" value="Catalase"/>
</dbReference>
<comment type="cofactor">
    <cofactor evidence="8">
        <name>heme</name>
        <dbReference type="ChEBI" id="CHEBI:30413"/>
    </cofactor>
</comment>
<dbReference type="GO" id="GO:0004096">
    <property type="term" value="F:catalase activity"/>
    <property type="evidence" value="ECO:0007669"/>
    <property type="project" value="InterPro"/>
</dbReference>
<evidence type="ECO:0000313" key="12">
    <source>
        <dbReference type="Proteomes" id="UP000592780"/>
    </source>
</evidence>
<name>A0A7W8V7J1_PARAM</name>
<evidence type="ECO:0000256" key="1">
    <source>
        <dbReference type="ARBA" id="ARBA00002974"/>
    </source>
</evidence>
<dbReference type="AlphaFoldDB" id="A0A7W8V7J1"/>
<evidence type="ECO:0000256" key="8">
    <source>
        <dbReference type="PIRNR" id="PIRNR000296"/>
    </source>
</evidence>
<dbReference type="PANTHER" id="PTHR11465">
    <property type="entry name" value="CATALASE"/>
    <property type="match status" value="1"/>
</dbReference>
<dbReference type="GO" id="GO:0005737">
    <property type="term" value="C:cytoplasm"/>
    <property type="evidence" value="ECO:0007669"/>
    <property type="project" value="TreeGrafter"/>
</dbReference>
<organism evidence="11 12">
    <name type="scientific">Paraburkholderia atlantica</name>
    <dbReference type="NCBI Taxonomy" id="2654982"/>
    <lineage>
        <taxon>Bacteria</taxon>
        <taxon>Pseudomonadati</taxon>
        <taxon>Pseudomonadota</taxon>
        <taxon>Betaproteobacteria</taxon>
        <taxon>Burkholderiales</taxon>
        <taxon>Burkholderiaceae</taxon>
        <taxon>Paraburkholderia</taxon>
    </lineage>
</organism>
<dbReference type="GO" id="GO:0046872">
    <property type="term" value="F:metal ion binding"/>
    <property type="evidence" value="ECO:0007669"/>
    <property type="project" value="UniProtKB-KW"/>
</dbReference>
<dbReference type="Proteomes" id="UP000592780">
    <property type="component" value="Unassembled WGS sequence"/>
</dbReference>
<keyword evidence="3 8" id="KW-0575">Peroxidase</keyword>
<comment type="function">
    <text evidence="1">Decomposes hydrogen peroxide into water and oxygen; serves to protect cells from the toxic effects of hydrogen peroxide.</text>
</comment>
<protein>
    <recommendedName>
        <fullName evidence="8">Catalase-related peroxidase</fullName>
        <ecNumber evidence="8">1.11.1.-</ecNumber>
    </recommendedName>
</protein>
<dbReference type="Pfam" id="PF00199">
    <property type="entry name" value="Catalase"/>
    <property type="match status" value="1"/>
</dbReference>
<sequence length="320" mass="34337">MSQSPIEDSNPALDGKESGATPFAIVDALKTVAGNPPKVRASFAKGQCVRGRFEPTVDAATITRSASFTHASVVRGRFSMGGGNPNVADTNKLVLRGLALHVGEGAESSDLLVENAPVHFAKSLDQMLGFLRARFPGSNGQPSPEKVKEFSEANPETLNQAKYIAARSLPGSFAGTTYWGVHSFKAINVLGETRLIKFKVVPAAGEIFVENEEANALSADFLFQDLAERIGHGGVRFHVLAILGQPGDPTEDVTQRWPNEDDREAVKLGTIVIDALSDDEACDATFFNPSNLADGIIRPTDEIFAARAQAYADSLARRRR</sequence>
<evidence type="ECO:0000256" key="3">
    <source>
        <dbReference type="ARBA" id="ARBA00022559"/>
    </source>
</evidence>
<comment type="function">
    <text evidence="8">Has an organic peroxide-dependent peroxidase activity.</text>
</comment>
<evidence type="ECO:0000256" key="4">
    <source>
        <dbReference type="ARBA" id="ARBA00022617"/>
    </source>
</evidence>
<dbReference type="GO" id="GO:0042542">
    <property type="term" value="P:response to hydrogen peroxide"/>
    <property type="evidence" value="ECO:0007669"/>
    <property type="project" value="TreeGrafter"/>
</dbReference>
<dbReference type="InterPro" id="IPR024168">
    <property type="entry name" value="Catalase_SrpA-type_pred"/>
</dbReference>
<gene>
    <name evidence="11" type="ORF">HDG40_003943</name>
</gene>
<comment type="similarity">
    <text evidence="2 8">Belongs to the catalase family.</text>
</comment>
<evidence type="ECO:0000256" key="5">
    <source>
        <dbReference type="ARBA" id="ARBA00022723"/>
    </source>
</evidence>
<evidence type="ECO:0000256" key="6">
    <source>
        <dbReference type="ARBA" id="ARBA00023002"/>
    </source>
</evidence>
<dbReference type="EMBL" id="JACHDD010000006">
    <property type="protein sequence ID" value="MBB5425770.1"/>
    <property type="molecule type" value="Genomic_DNA"/>
</dbReference>
<evidence type="ECO:0000256" key="9">
    <source>
        <dbReference type="PIRSR" id="PIRSR000296-2"/>
    </source>
</evidence>
<proteinExistence type="inferred from homology"/>
<feature type="domain" description="Catalase core" evidence="10">
    <location>
        <begin position="16"/>
        <end position="320"/>
    </location>
</feature>
<dbReference type="InterPro" id="IPR011614">
    <property type="entry name" value="Catalase_core"/>
</dbReference>
<evidence type="ECO:0000256" key="7">
    <source>
        <dbReference type="ARBA" id="ARBA00023004"/>
    </source>
</evidence>
<dbReference type="PIRSF" id="PIRSF000296">
    <property type="entry name" value="SrpA"/>
    <property type="match status" value="1"/>
</dbReference>
<dbReference type="InterPro" id="IPR020835">
    <property type="entry name" value="Catalase_sf"/>
</dbReference>
<keyword evidence="12" id="KW-1185">Reference proteome</keyword>
<dbReference type="PANTHER" id="PTHR11465:SF9">
    <property type="entry name" value="CATALASE"/>
    <property type="match status" value="1"/>
</dbReference>